<feature type="transmembrane region" description="Helical" evidence="1">
    <location>
        <begin position="12"/>
        <end position="42"/>
    </location>
</feature>
<feature type="transmembrane region" description="Helical" evidence="1">
    <location>
        <begin position="95"/>
        <end position="116"/>
    </location>
</feature>
<sequence>MEKQQLRKYGRLHIANIVLPFIGFIFLIWLLISVATAGAAAAAGQNEAATFAIAGAAVSGLAIWLLLGFLGLILFIMTIVGTVYAFSAGSILAGIFYIIGIFIWIFAFVGAIIALVQVNRQIRKS</sequence>
<organism evidence="2 3">
    <name type="scientific">Metamycoplasma alkalescens</name>
    <dbReference type="NCBI Taxonomy" id="45363"/>
    <lineage>
        <taxon>Bacteria</taxon>
        <taxon>Bacillati</taxon>
        <taxon>Mycoplasmatota</taxon>
        <taxon>Mycoplasmoidales</taxon>
        <taxon>Metamycoplasmataceae</taxon>
        <taxon>Metamycoplasma</taxon>
    </lineage>
</organism>
<gene>
    <name evidence="2" type="ORF">BCF88_10126</name>
</gene>
<evidence type="ECO:0000313" key="2">
    <source>
        <dbReference type="EMBL" id="PYF43708.1"/>
    </source>
</evidence>
<proteinExistence type="predicted"/>
<evidence type="ECO:0000313" key="3">
    <source>
        <dbReference type="Proteomes" id="UP000247715"/>
    </source>
</evidence>
<evidence type="ECO:0008006" key="4">
    <source>
        <dbReference type="Google" id="ProtNLM"/>
    </source>
</evidence>
<feature type="transmembrane region" description="Helical" evidence="1">
    <location>
        <begin position="48"/>
        <end position="67"/>
    </location>
</feature>
<protein>
    <recommendedName>
        <fullName evidence="4">Transmembrane protein</fullName>
    </recommendedName>
</protein>
<feature type="transmembrane region" description="Helical" evidence="1">
    <location>
        <begin position="72"/>
        <end position="89"/>
    </location>
</feature>
<comment type="caution">
    <text evidence="2">The sequence shown here is derived from an EMBL/GenBank/DDBJ whole genome shotgun (WGS) entry which is preliminary data.</text>
</comment>
<dbReference type="EMBL" id="QKLP01000001">
    <property type="protein sequence ID" value="PYF43708.1"/>
    <property type="molecule type" value="Genomic_DNA"/>
</dbReference>
<accession>A0A318U5N7</accession>
<dbReference type="Proteomes" id="UP000247715">
    <property type="component" value="Unassembled WGS sequence"/>
</dbReference>
<dbReference type="AlphaFoldDB" id="A0A318U5N7"/>
<keyword evidence="1" id="KW-1133">Transmembrane helix</keyword>
<name>A0A318U5N7_9BACT</name>
<keyword evidence="1" id="KW-0472">Membrane</keyword>
<keyword evidence="1" id="KW-0812">Transmembrane</keyword>
<reference evidence="2 3" key="1">
    <citation type="submission" date="2018-06" db="EMBL/GenBank/DDBJ databases">
        <title>Genomic Encyclopedia of Archaeal and Bacterial Type Strains, Phase II (KMG-II): from individual species to whole genera.</title>
        <authorList>
            <person name="Goeker M."/>
        </authorList>
    </citation>
    <scope>NUCLEOTIDE SEQUENCE [LARGE SCALE GENOMIC DNA]</scope>
    <source>
        <strain evidence="2 3">ATCC 29103</strain>
    </source>
</reference>
<evidence type="ECO:0000256" key="1">
    <source>
        <dbReference type="SAM" id="Phobius"/>
    </source>
</evidence>
<dbReference type="RefSeq" id="WP_002881771.1">
    <property type="nucleotide sequence ID" value="NZ_LS991949.1"/>
</dbReference>